<evidence type="ECO:0000313" key="1">
    <source>
        <dbReference type="EMBL" id="PPJ26798.1"/>
    </source>
</evidence>
<dbReference type="InterPro" id="IPR010662">
    <property type="entry name" value="RBBP9/YdeN"/>
</dbReference>
<dbReference type="GO" id="GO:0016787">
    <property type="term" value="F:hydrolase activity"/>
    <property type="evidence" value="ECO:0007669"/>
    <property type="project" value="UniProtKB-KW"/>
</dbReference>
<dbReference type="InterPro" id="IPR029058">
    <property type="entry name" value="AB_hydrolase_fold"/>
</dbReference>
<dbReference type="AlphaFoldDB" id="A0A2S6A4D0"/>
<dbReference type="Gene3D" id="3.40.50.1820">
    <property type="entry name" value="alpha/beta hydrolase"/>
    <property type="match status" value="1"/>
</dbReference>
<dbReference type="Proteomes" id="UP000238356">
    <property type="component" value="Unassembled WGS sequence"/>
</dbReference>
<proteinExistence type="predicted"/>
<gene>
    <name evidence="1" type="ORF">C5F51_19225</name>
</gene>
<reference evidence="1 2" key="1">
    <citation type="submission" date="2018-02" db="EMBL/GenBank/DDBJ databases">
        <title>8 Nocardia nova and 1 Nocardia cyriacigeorgica strain used for evolution to TMP-SMX.</title>
        <authorList>
            <person name="Mehta H."/>
            <person name="Weng J."/>
            <person name="Shamoo Y."/>
        </authorList>
    </citation>
    <scope>NUCLEOTIDE SEQUENCE [LARGE SCALE GENOMIC DNA]</scope>
    <source>
        <strain evidence="1 2">BAA2227</strain>
    </source>
</reference>
<organism evidence="1 2">
    <name type="scientific">Nocardia nova</name>
    <dbReference type="NCBI Taxonomy" id="37330"/>
    <lineage>
        <taxon>Bacteria</taxon>
        <taxon>Bacillati</taxon>
        <taxon>Actinomycetota</taxon>
        <taxon>Actinomycetes</taxon>
        <taxon>Mycobacteriales</taxon>
        <taxon>Nocardiaceae</taxon>
        <taxon>Nocardia</taxon>
    </lineage>
</organism>
<evidence type="ECO:0000313" key="2">
    <source>
        <dbReference type="Proteomes" id="UP000238356"/>
    </source>
</evidence>
<dbReference type="EMBL" id="PSZD01000011">
    <property type="protein sequence ID" value="PPJ26798.1"/>
    <property type="molecule type" value="Genomic_DNA"/>
</dbReference>
<name>A0A2S6A4D0_9NOCA</name>
<dbReference type="SUPFAM" id="SSF53474">
    <property type="entry name" value="alpha/beta-Hydrolases"/>
    <property type="match status" value="1"/>
</dbReference>
<dbReference type="GeneID" id="66723214"/>
<comment type="caution">
    <text evidence="1">The sequence shown here is derived from an EMBL/GenBank/DDBJ whole genome shotgun (WGS) entry which is preliminary data.</text>
</comment>
<sequence length="199" mass="21342">MHTALDPTVVIVPGLRDHVPDHWQTKLAATLERVRIVPPLEQDGIGLAARVQALDRVLSDVAGPVVLVAHSAGVMITVHWAQQPTRDVHSALLATPADIEKPFPPGYPTTEQLDADGWLPIPRRRLPFPSIVAASTTDPLASFRRVAGMAEAWGSRLVDLGDVGHLNPASGFGPWDRAGELLRAAVDLARPSAVGREAR</sequence>
<keyword evidence="2" id="KW-1185">Reference proteome</keyword>
<keyword evidence="1" id="KW-0378">Hydrolase</keyword>
<dbReference type="RefSeq" id="WP_030515148.1">
    <property type="nucleotide sequence ID" value="NZ_JADLQW010000006.1"/>
</dbReference>
<protein>
    <submittedName>
        <fullName evidence="1">Alpha/beta hydrolase</fullName>
    </submittedName>
</protein>
<accession>A0A2S6A4D0</accession>
<dbReference type="Pfam" id="PF06821">
    <property type="entry name" value="Ser_hydrolase"/>
    <property type="match status" value="1"/>
</dbReference>